<dbReference type="EMBL" id="JAYWTM010000029">
    <property type="protein sequence ID" value="MEC5344853.1"/>
    <property type="molecule type" value="Genomic_DNA"/>
</dbReference>
<dbReference type="PROSITE" id="PS01060">
    <property type="entry name" value="FLIP_1"/>
    <property type="match status" value="1"/>
</dbReference>
<dbReference type="NCBIfam" id="TIGR01103">
    <property type="entry name" value="fliP"/>
    <property type="match status" value="1"/>
</dbReference>
<keyword evidence="6 13" id="KW-0812">Transmembrane</keyword>
<evidence type="ECO:0000256" key="6">
    <source>
        <dbReference type="ARBA" id="ARBA00022692"/>
    </source>
</evidence>
<feature type="transmembrane region" description="Helical" evidence="13">
    <location>
        <begin position="232"/>
        <end position="253"/>
    </location>
</feature>
<evidence type="ECO:0000256" key="10">
    <source>
        <dbReference type="ARBA" id="ARBA00023136"/>
    </source>
</evidence>
<keyword evidence="4 13" id="KW-0813">Transport</keyword>
<evidence type="ECO:0000313" key="15">
    <source>
        <dbReference type="Proteomes" id="UP001309705"/>
    </source>
</evidence>
<evidence type="ECO:0000256" key="5">
    <source>
        <dbReference type="ARBA" id="ARBA00022475"/>
    </source>
</evidence>
<evidence type="ECO:0000256" key="3">
    <source>
        <dbReference type="ARBA" id="ARBA00021714"/>
    </source>
</evidence>
<dbReference type="NCBIfam" id="NF009438">
    <property type="entry name" value="PRK12797.1"/>
    <property type="match status" value="1"/>
</dbReference>
<organism evidence="14 15">
    <name type="scientific">Brenneria populi</name>
    <dbReference type="NCBI Taxonomy" id="1505588"/>
    <lineage>
        <taxon>Bacteria</taxon>
        <taxon>Pseudomonadati</taxon>
        <taxon>Pseudomonadota</taxon>
        <taxon>Gammaproteobacteria</taxon>
        <taxon>Enterobacterales</taxon>
        <taxon>Pectobacteriaceae</taxon>
        <taxon>Brenneria</taxon>
    </lineage>
</organism>
<evidence type="ECO:0000256" key="4">
    <source>
        <dbReference type="ARBA" id="ARBA00022448"/>
    </source>
</evidence>
<dbReference type="PRINTS" id="PR00951">
    <property type="entry name" value="FLGBIOSNFLIP"/>
</dbReference>
<dbReference type="InterPro" id="IPR005837">
    <property type="entry name" value="FliP"/>
</dbReference>
<dbReference type="PANTHER" id="PTHR30587:SF0">
    <property type="entry name" value="FLAGELLAR BIOSYNTHETIC PROTEIN FLIP"/>
    <property type="match status" value="1"/>
</dbReference>
<keyword evidence="7 13" id="KW-1005">Bacterial flagellum biogenesis</keyword>
<keyword evidence="8 13" id="KW-0653">Protein transport</keyword>
<evidence type="ECO:0000256" key="1">
    <source>
        <dbReference type="ARBA" id="ARBA00003663"/>
    </source>
</evidence>
<accession>A0ABU6JVZ3</accession>
<evidence type="ECO:0000256" key="8">
    <source>
        <dbReference type="ARBA" id="ARBA00022927"/>
    </source>
</evidence>
<keyword evidence="14" id="KW-0969">Cilium</keyword>
<keyword evidence="15" id="KW-1185">Reference proteome</keyword>
<evidence type="ECO:0000313" key="14">
    <source>
        <dbReference type="EMBL" id="MEC5344853.1"/>
    </source>
</evidence>
<reference evidence="14 15" key="1">
    <citation type="journal article" date="2017" name="Int. J. Syst. Evol. Microbiol.">
        <title>Brenneria populi subsp. brevivirga subsp. nov. isolated from symptomatic bark of Populus x euramericana canker, and description of Brenneria populi subsp. populi subsp. nov.</title>
        <authorList>
            <person name="Zheng M.H."/>
            <person name="Piao C.G."/>
            <person name="Xue H."/>
            <person name="Guo M.W."/>
            <person name="Li Y."/>
        </authorList>
    </citation>
    <scope>NUCLEOTIDE SEQUENCE [LARGE SCALE GENOMIC DNA]</scope>
    <source>
        <strain evidence="14 15">D9-5</strain>
    </source>
</reference>
<dbReference type="Pfam" id="PF00813">
    <property type="entry name" value="FliP"/>
    <property type="match status" value="1"/>
</dbReference>
<proteinExistence type="inferred from homology"/>
<evidence type="ECO:0000256" key="2">
    <source>
        <dbReference type="ARBA" id="ARBA00006257"/>
    </source>
</evidence>
<dbReference type="InterPro" id="IPR005838">
    <property type="entry name" value="T3SS_IM_P"/>
</dbReference>
<evidence type="ECO:0000256" key="9">
    <source>
        <dbReference type="ARBA" id="ARBA00022989"/>
    </source>
</evidence>
<feature type="transmembrane region" description="Helical" evidence="13">
    <location>
        <begin position="194"/>
        <end position="220"/>
    </location>
</feature>
<keyword evidence="11" id="KW-0975">Bacterial flagellum</keyword>
<evidence type="ECO:0000256" key="12">
    <source>
        <dbReference type="ARBA" id="ARBA00023225"/>
    </source>
</evidence>
<comment type="function">
    <text evidence="1 13">Plays a role in the flagellum-specific transport system.</text>
</comment>
<keyword evidence="9 13" id="KW-1133">Transmembrane helix</keyword>
<comment type="similarity">
    <text evidence="2 13">Belongs to the FliP/MopC/SpaP family.</text>
</comment>
<gene>
    <name evidence="13 14" type="primary">fliP</name>
    <name evidence="14" type="ORF">VSX58_19850</name>
</gene>
<evidence type="ECO:0000256" key="7">
    <source>
        <dbReference type="ARBA" id="ARBA00022795"/>
    </source>
</evidence>
<sequence length="254" mass="27923">MNVIAKRPPLKLLFQILIGAFLLSAPAAWAQLPGIISQPLPNGGQSWSLPVQTLVFMTSLTFLPAVLLMMTCFTRIVIVLSLLRTAIGTATTPPNQVILGLSLFLTFFVMSPVLNKIYQDAYLPFSQNQITMESAIEAGAQPLREFMLRQTREADLALFTRLAEIPALEGPESVPMRILIPAFVTSELKTAFQIGFTIFIPFLIIDLVVASVLMALGMMMVPPATMSLPFKLMLFVLVDGWQLLIGSLAQSFYS</sequence>
<feature type="transmembrane region" description="Helical" evidence="13">
    <location>
        <begin position="95"/>
        <end position="114"/>
    </location>
</feature>
<comment type="subcellular location">
    <subcellularLocation>
        <location evidence="13">Cell membrane</location>
        <topology evidence="13">Multi-pass membrane protein</topology>
    </subcellularLocation>
    <subcellularLocation>
        <location evidence="13">Bacterial flagellum basal body</location>
    </subcellularLocation>
</comment>
<feature type="transmembrane region" description="Helical" evidence="13">
    <location>
        <begin position="54"/>
        <end position="83"/>
    </location>
</feature>
<comment type="caution">
    <text evidence="14">The sequence shown here is derived from an EMBL/GenBank/DDBJ whole genome shotgun (WGS) entry which is preliminary data.</text>
</comment>
<keyword evidence="12 13" id="KW-1006">Bacterial flagellum protein export</keyword>
<dbReference type="PRINTS" id="PR01302">
    <property type="entry name" value="TYPE3IMPPROT"/>
</dbReference>
<name>A0ABU6JVZ3_9GAMM</name>
<evidence type="ECO:0000256" key="13">
    <source>
        <dbReference type="RuleBase" id="RU362069"/>
    </source>
</evidence>
<protein>
    <recommendedName>
        <fullName evidence="3 13">Flagellar biosynthetic protein FliP</fullName>
    </recommendedName>
</protein>
<keyword evidence="14" id="KW-0282">Flagellum</keyword>
<dbReference type="Proteomes" id="UP001309705">
    <property type="component" value="Unassembled WGS sequence"/>
</dbReference>
<dbReference type="RefSeq" id="WP_327619607.1">
    <property type="nucleotide sequence ID" value="NZ_JAYWTM010000029.1"/>
</dbReference>
<keyword evidence="10 13" id="KW-0472">Membrane</keyword>
<keyword evidence="5 13" id="KW-1003">Cell membrane</keyword>
<evidence type="ECO:0000256" key="11">
    <source>
        <dbReference type="ARBA" id="ARBA00023143"/>
    </source>
</evidence>
<keyword evidence="14" id="KW-0966">Cell projection</keyword>
<dbReference type="PROSITE" id="PS01061">
    <property type="entry name" value="FLIP_2"/>
    <property type="match status" value="1"/>
</dbReference>
<dbReference type="PANTHER" id="PTHR30587">
    <property type="entry name" value="FLAGELLAR BIOSYNTHETIC PROTEIN FLIP"/>
    <property type="match status" value="1"/>
</dbReference>